<protein>
    <recommendedName>
        <fullName evidence="4">Ras modification protein ERF4</fullName>
    </recommendedName>
</protein>
<comment type="similarity">
    <text evidence="2">Belongs to the ERF4 family.</text>
</comment>
<gene>
    <name evidence="9" type="ORF">BRETT_001295</name>
</gene>
<dbReference type="RefSeq" id="XP_041138063.1">
    <property type="nucleotide sequence ID" value="XM_041279849.1"/>
</dbReference>
<evidence type="ECO:0000256" key="4">
    <source>
        <dbReference type="ARBA" id="ARBA00018463"/>
    </source>
</evidence>
<keyword evidence="6 7" id="KW-0472">Membrane</keyword>
<dbReference type="KEGG" id="bbrx:BRETT_001295"/>
<dbReference type="OrthoDB" id="5377273at2759"/>
<feature type="transmembrane region" description="Helical" evidence="7">
    <location>
        <begin position="134"/>
        <end position="153"/>
    </location>
</feature>
<evidence type="ECO:0000256" key="3">
    <source>
        <dbReference type="ARBA" id="ARBA00011396"/>
    </source>
</evidence>
<reference evidence="9" key="2">
    <citation type="journal article" name="BMC Genomics">
        <title>New genome assemblies reveal patterns of domestication and adaptation across Brettanomyces (Dekkera) species.</title>
        <authorList>
            <person name="Roach M.J."/>
            <person name="Borneman A.R."/>
        </authorList>
    </citation>
    <scope>NUCLEOTIDE SEQUENCE</scope>
    <source>
        <strain evidence="9">UCD 2041</strain>
    </source>
</reference>
<evidence type="ECO:0000313" key="9">
    <source>
        <dbReference type="EMBL" id="QOU21570.1"/>
    </source>
</evidence>
<name>A0A871RHV1_DEKBR</name>
<dbReference type="GO" id="GO:0031211">
    <property type="term" value="C:endoplasmic reticulum palmitoyltransferase complex"/>
    <property type="evidence" value="ECO:0007669"/>
    <property type="project" value="TreeGrafter"/>
</dbReference>
<dbReference type="InterPro" id="IPR051371">
    <property type="entry name" value="Ras_palmitoyltransferase"/>
</dbReference>
<dbReference type="InterPro" id="IPR019383">
    <property type="entry name" value="Golgin_A_7/ERF4"/>
</dbReference>
<keyword evidence="5" id="KW-0256">Endoplasmic reticulum</keyword>
<evidence type="ECO:0000313" key="10">
    <source>
        <dbReference type="Proteomes" id="UP000663131"/>
    </source>
</evidence>
<dbReference type="Pfam" id="PF10256">
    <property type="entry name" value="Erf4"/>
    <property type="match status" value="1"/>
</dbReference>
<dbReference type="GO" id="GO:0005789">
    <property type="term" value="C:endoplasmic reticulum membrane"/>
    <property type="evidence" value="ECO:0007669"/>
    <property type="project" value="UniProtKB-SubCell"/>
</dbReference>
<evidence type="ECO:0000256" key="7">
    <source>
        <dbReference type="SAM" id="Phobius"/>
    </source>
</evidence>
<comment type="subunit">
    <text evidence="3">Interacts with ERF2.</text>
</comment>
<dbReference type="AlphaFoldDB" id="A0A871RHV1"/>
<dbReference type="Proteomes" id="UP000663131">
    <property type="component" value="Chromosome 8"/>
</dbReference>
<evidence type="ECO:0000259" key="8">
    <source>
        <dbReference type="Pfam" id="PF10256"/>
    </source>
</evidence>
<feature type="domain" description="Golgin subfamily A member 7/ERF4" evidence="8">
    <location>
        <begin position="50"/>
        <end position="195"/>
    </location>
</feature>
<sequence>MESVPKFFNYHEYRQFNRSDPSKPIIITHFPNVYPSDATDIDIPKEQTRIVRIPRLMSIDYPQFSPDFPGCEDAAIKGAENGGESVFKPEYQYEGQWFGTTSASPLGLYLQKDEYKAIVSKVNDLLKAQYASSFFWVVYIILDILTLGLLTCFRFGKHPAVSLEEYIRTINKNFKEEGKLCRVISPRLSGYLSLDFEIPRPERPM</sequence>
<keyword evidence="7" id="KW-0812">Transmembrane</keyword>
<proteinExistence type="inferred from homology"/>
<evidence type="ECO:0000256" key="5">
    <source>
        <dbReference type="ARBA" id="ARBA00022824"/>
    </source>
</evidence>
<evidence type="ECO:0000256" key="6">
    <source>
        <dbReference type="ARBA" id="ARBA00023136"/>
    </source>
</evidence>
<accession>A0A871RHV1</accession>
<reference evidence="9" key="1">
    <citation type="submission" date="2020-10" db="EMBL/GenBank/DDBJ databases">
        <authorList>
            <person name="Palmer J.M."/>
        </authorList>
    </citation>
    <scope>NUCLEOTIDE SEQUENCE</scope>
    <source>
        <strain evidence="9">UCD 2041</strain>
    </source>
</reference>
<keyword evidence="7" id="KW-1133">Transmembrane helix</keyword>
<dbReference type="GO" id="GO:0006612">
    <property type="term" value="P:protein targeting to membrane"/>
    <property type="evidence" value="ECO:0007669"/>
    <property type="project" value="TreeGrafter"/>
</dbReference>
<comment type="subcellular location">
    <subcellularLocation>
        <location evidence="1">Endoplasmic reticulum membrane</location>
        <topology evidence="1">Peripheral membrane protein</topology>
    </subcellularLocation>
</comment>
<evidence type="ECO:0000256" key="2">
    <source>
        <dbReference type="ARBA" id="ARBA00007732"/>
    </source>
</evidence>
<evidence type="ECO:0000256" key="1">
    <source>
        <dbReference type="ARBA" id="ARBA00004406"/>
    </source>
</evidence>
<dbReference type="GeneID" id="64573220"/>
<dbReference type="EMBL" id="CP063136">
    <property type="protein sequence ID" value="QOU21570.1"/>
    <property type="molecule type" value="Genomic_DNA"/>
</dbReference>
<organism evidence="9 10">
    <name type="scientific">Dekkera bruxellensis</name>
    <name type="common">Brettanomyces custersii</name>
    <dbReference type="NCBI Taxonomy" id="5007"/>
    <lineage>
        <taxon>Eukaryota</taxon>
        <taxon>Fungi</taxon>
        <taxon>Dikarya</taxon>
        <taxon>Ascomycota</taxon>
        <taxon>Saccharomycotina</taxon>
        <taxon>Pichiomycetes</taxon>
        <taxon>Pichiales</taxon>
        <taxon>Pichiaceae</taxon>
        <taxon>Brettanomyces</taxon>
    </lineage>
</organism>
<dbReference type="PANTHER" id="PTHR13254">
    <property type="entry name" value="GOLGI AUTOANTIGEN, GOLGIN SUBFAMILY A, 7"/>
    <property type="match status" value="1"/>
</dbReference>
<dbReference type="PANTHER" id="PTHR13254:SF0">
    <property type="entry name" value="GOLGIN SUBFAMILY A MEMBER 7_ERF4 DOMAIN-CONTAINING PROTEIN"/>
    <property type="match status" value="1"/>
</dbReference>